<feature type="region of interest" description="Disordered" evidence="1">
    <location>
        <begin position="50"/>
        <end position="69"/>
    </location>
</feature>
<reference evidence="2" key="1">
    <citation type="journal article" date="2022" name="bioRxiv">
        <title>Deciphering the potential niche of two novel black yeast fungi from a biological soil crust based on their genomes, phenotypes, and melanin regulation.</title>
        <authorList>
            <consortium name="DOE Joint Genome Institute"/>
            <person name="Carr E.C."/>
            <person name="Barton Q."/>
            <person name="Grambo S."/>
            <person name="Sullivan M."/>
            <person name="Renfro C.M."/>
            <person name="Kuo A."/>
            <person name="Pangilinan J."/>
            <person name="Lipzen A."/>
            <person name="Keymanesh K."/>
            <person name="Savage E."/>
            <person name="Barry K."/>
            <person name="Grigoriev I.V."/>
            <person name="Riekhof W.R."/>
            <person name="Harris S.S."/>
        </authorList>
    </citation>
    <scope>NUCLEOTIDE SEQUENCE</scope>
    <source>
        <strain evidence="2">JF 03-4F</strain>
    </source>
</reference>
<proteinExistence type="predicted"/>
<evidence type="ECO:0000313" key="2">
    <source>
        <dbReference type="EMBL" id="KAI1616981.1"/>
    </source>
</evidence>
<accession>A0AAN6E316</accession>
<feature type="region of interest" description="Disordered" evidence="1">
    <location>
        <begin position="360"/>
        <end position="382"/>
    </location>
</feature>
<feature type="compositionally biased region" description="Polar residues" evidence="1">
    <location>
        <begin position="215"/>
        <end position="237"/>
    </location>
</feature>
<comment type="caution">
    <text evidence="2">The sequence shown here is derived from an EMBL/GenBank/DDBJ whole genome shotgun (WGS) entry which is preliminary data.</text>
</comment>
<name>A0AAN6E316_9EURO</name>
<evidence type="ECO:0000313" key="3">
    <source>
        <dbReference type="Proteomes" id="UP001203852"/>
    </source>
</evidence>
<evidence type="ECO:0000256" key="1">
    <source>
        <dbReference type="SAM" id="MobiDB-lite"/>
    </source>
</evidence>
<dbReference type="AlphaFoldDB" id="A0AAN6E316"/>
<keyword evidence="3" id="KW-1185">Reference proteome</keyword>
<dbReference type="EMBL" id="MU404351">
    <property type="protein sequence ID" value="KAI1616981.1"/>
    <property type="molecule type" value="Genomic_DNA"/>
</dbReference>
<feature type="region of interest" description="Disordered" evidence="1">
    <location>
        <begin position="180"/>
        <end position="263"/>
    </location>
</feature>
<gene>
    <name evidence="2" type="ORF">EDD36DRAFT_151330</name>
</gene>
<dbReference type="Proteomes" id="UP001203852">
    <property type="component" value="Unassembled WGS sequence"/>
</dbReference>
<feature type="compositionally biased region" description="Polar residues" evidence="1">
    <location>
        <begin position="50"/>
        <end position="68"/>
    </location>
</feature>
<sequence length="440" mass="49388">MPRPETGIHYTLCRCSHLARFSPGTALIKYFAHSSGTMFNTPAHYRSGRSNLPTLNIPQPGQNEQTPRSHSDIVIGIDVETLLNQLQRHPYFDHYLPVTEAYLRVDDEDYRVVLSVILYLRNLPGRRLAFWRHYHPTIYYTLPPDLFDMITQMRQCKSWNRDKGKVIALLNSARTLNDPAQAVTADSRRGDCGTHLSPASATRSPSRESLLRPASAQSSWESSGVNLHQSPSFQAESICSGGEGTPASTNAAGPSRHGSRKAPRGFRFWCPYSNCKKRKKHYLRQGDFENHLENVHGQLGIPNVQTHLHPAPENDNRSIDASNEHGMTAMRMNNMSSRMPYPAFSMPNPSTPIGISPMLDHQPDTPTPDSVGSDVVQADGPGRDLDMLDLPNAWPTAPNMPLHDISFKSSDNQSDWLSYSNWQSYFGPHQQSYSSDRRPD</sequence>
<protein>
    <submittedName>
        <fullName evidence="2">Uncharacterized protein</fullName>
    </submittedName>
</protein>
<organism evidence="2 3">
    <name type="scientific">Exophiala viscosa</name>
    <dbReference type="NCBI Taxonomy" id="2486360"/>
    <lineage>
        <taxon>Eukaryota</taxon>
        <taxon>Fungi</taxon>
        <taxon>Dikarya</taxon>
        <taxon>Ascomycota</taxon>
        <taxon>Pezizomycotina</taxon>
        <taxon>Eurotiomycetes</taxon>
        <taxon>Chaetothyriomycetidae</taxon>
        <taxon>Chaetothyriales</taxon>
        <taxon>Herpotrichiellaceae</taxon>
        <taxon>Exophiala</taxon>
    </lineage>
</organism>